<organism evidence="3 4">
    <name type="scientific">Ditylenchus destructor</name>
    <dbReference type="NCBI Taxonomy" id="166010"/>
    <lineage>
        <taxon>Eukaryota</taxon>
        <taxon>Metazoa</taxon>
        <taxon>Ecdysozoa</taxon>
        <taxon>Nematoda</taxon>
        <taxon>Chromadorea</taxon>
        <taxon>Rhabditida</taxon>
        <taxon>Tylenchina</taxon>
        <taxon>Tylenchomorpha</taxon>
        <taxon>Sphaerularioidea</taxon>
        <taxon>Anguinidae</taxon>
        <taxon>Anguininae</taxon>
        <taxon>Ditylenchus</taxon>
    </lineage>
</organism>
<feature type="signal peptide" evidence="2">
    <location>
        <begin position="1"/>
        <end position="18"/>
    </location>
</feature>
<evidence type="ECO:0000313" key="4">
    <source>
        <dbReference type="Proteomes" id="UP001201812"/>
    </source>
</evidence>
<comment type="caution">
    <text evidence="3">The sequence shown here is derived from an EMBL/GenBank/DDBJ whole genome shotgun (WGS) entry which is preliminary data.</text>
</comment>
<proteinExistence type="predicted"/>
<keyword evidence="4" id="KW-1185">Reference proteome</keyword>
<evidence type="ECO:0000256" key="1">
    <source>
        <dbReference type="SAM" id="MobiDB-lite"/>
    </source>
</evidence>
<feature type="region of interest" description="Disordered" evidence="1">
    <location>
        <begin position="37"/>
        <end position="82"/>
    </location>
</feature>
<sequence length="335" mass="37386">MMLSYLLIAALLPAVVLSAGLLSTIASCIGINCGGKGSEESAPDANPGGHHMEEYKPHMHPGSRGKGSQAPAPDANPEVPIHHKKEQNPYMQIADEIGDLWTKLFKLRLIYDSEEFASDCKDRRVAEKFQYLADKITIYYNHSDYDRLDMHEKARVAMNAIYSLKTKYDDSKIAADLEEMDGKSQALLDKVAALPVPKGKGSPMPTLDANPESHHKKEQNPYMQIADEIGDLWTKLFKVRLINDSSFSRSFREKEIAVKVQDLANEITGYYNDVHSDEMFRKARNVHRAIHSLELEYGSDTKIAAEMKIIGDMSHAIKTKVTALPSPKSAKNGKQ</sequence>
<accession>A0AAD4MRI1</accession>
<name>A0AAD4MRI1_9BILA</name>
<evidence type="ECO:0000313" key="3">
    <source>
        <dbReference type="EMBL" id="KAI1703828.1"/>
    </source>
</evidence>
<dbReference type="AlphaFoldDB" id="A0AAD4MRI1"/>
<dbReference type="EMBL" id="JAKKPZ010000076">
    <property type="protein sequence ID" value="KAI1703828.1"/>
    <property type="molecule type" value="Genomic_DNA"/>
</dbReference>
<evidence type="ECO:0000256" key="2">
    <source>
        <dbReference type="SAM" id="SignalP"/>
    </source>
</evidence>
<feature type="chain" id="PRO_5042251368" evidence="2">
    <location>
        <begin position="19"/>
        <end position="335"/>
    </location>
</feature>
<reference evidence="3" key="1">
    <citation type="submission" date="2022-01" db="EMBL/GenBank/DDBJ databases">
        <title>Genome Sequence Resource for Two Populations of Ditylenchus destructor, the Migratory Endoparasitic Phytonematode.</title>
        <authorList>
            <person name="Zhang H."/>
            <person name="Lin R."/>
            <person name="Xie B."/>
        </authorList>
    </citation>
    <scope>NUCLEOTIDE SEQUENCE</scope>
    <source>
        <strain evidence="3">BazhouSP</strain>
    </source>
</reference>
<feature type="region of interest" description="Disordered" evidence="1">
    <location>
        <begin position="198"/>
        <end position="218"/>
    </location>
</feature>
<gene>
    <name evidence="3" type="ORF">DdX_14667</name>
</gene>
<protein>
    <submittedName>
        <fullName evidence="3">Uncharacterized protein</fullName>
    </submittedName>
</protein>
<dbReference type="Proteomes" id="UP001201812">
    <property type="component" value="Unassembled WGS sequence"/>
</dbReference>
<keyword evidence="2" id="KW-0732">Signal</keyword>